<feature type="region of interest" description="Disordered" evidence="1">
    <location>
        <begin position="273"/>
        <end position="310"/>
    </location>
</feature>
<dbReference type="EMBL" id="MSFO01000010">
    <property type="protein sequence ID" value="PLB43658.1"/>
    <property type="molecule type" value="Genomic_DNA"/>
</dbReference>
<evidence type="ECO:0000259" key="2">
    <source>
        <dbReference type="Pfam" id="PF01636"/>
    </source>
</evidence>
<evidence type="ECO:0000313" key="3">
    <source>
        <dbReference type="EMBL" id="PLB43658.1"/>
    </source>
</evidence>
<dbReference type="Proteomes" id="UP000234275">
    <property type="component" value="Unassembled WGS sequence"/>
</dbReference>
<keyword evidence="4" id="KW-1185">Reference proteome</keyword>
<dbReference type="PANTHER" id="PTHR21310:SF58">
    <property type="entry name" value="AMINOGLYCOSIDE PHOSPHOTRANSFERASE DOMAIN-CONTAINING PROTEIN"/>
    <property type="match status" value="1"/>
</dbReference>
<accession>A0A2I2FSN7</accession>
<dbReference type="InterPro" id="IPR002575">
    <property type="entry name" value="Aminoglycoside_PTrfase"/>
</dbReference>
<evidence type="ECO:0000256" key="1">
    <source>
        <dbReference type="SAM" id="MobiDB-lite"/>
    </source>
</evidence>
<reference evidence="3 4" key="1">
    <citation type="submission" date="2016-12" db="EMBL/GenBank/DDBJ databases">
        <title>The genomes of Aspergillus section Nigri reveals drivers in fungal speciation.</title>
        <authorList>
            <consortium name="DOE Joint Genome Institute"/>
            <person name="Vesth T.C."/>
            <person name="Nybo J."/>
            <person name="Theobald S."/>
            <person name="Brandl J."/>
            <person name="Frisvad J.C."/>
            <person name="Nielsen K.F."/>
            <person name="Lyhne E.K."/>
            <person name="Kogle M.E."/>
            <person name="Kuo A."/>
            <person name="Riley R."/>
            <person name="Clum A."/>
            <person name="Nolan M."/>
            <person name="Lipzen A."/>
            <person name="Salamov A."/>
            <person name="Henrissat B."/>
            <person name="Wiebenga A."/>
            <person name="De Vries R.P."/>
            <person name="Grigoriev I.V."/>
            <person name="Mortensen U.H."/>
            <person name="Andersen M.R."/>
            <person name="Baker S.E."/>
        </authorList>
    </citation>
    <scope>NUCLEOTIDE SEQUENCE [LARGE SCALE GENOMIC DNA]</scope>
    <source>
        <strain evidence="3 4">IBT 23096</strain>
    </source>
</reference>
<dbReference type="GO" id="GO:0016301">
    <property type="term" value="F:kinase activity"/>
    <property type="evidence" value="ECO:0007669"/>
    <property type="project" value="UniProtKB-KW"/>
</dbReference>
<dbReference type="Gene3D" id="3.90.1200.10">
    <property type="match status" value="1"/>
</dbReference>
<keyword evidence="3" id="KW-0808">Transferase</keyword>
<dbReference type="RefSeq" id="XP_024698960.1">
    <property type="nucleotide sequence ID" value="XM_024847185.1"/>
</dbReference>
<dbReference type="SUPFAM" id="SSF56112">
    <property type="entry name" value="Protein kinase-like (PK-like)"/>
    <property type="match status" value="1"/>
</dbReference>
<dbReference type="PANTHER" id="PTHR21310">
    <property type="entry name" value="AMINOGLYCOSIDE PHOSPHOTRANSFERASE-RELATED-RELATED"/>
    <property type="match status" value="1"/>
</dbReference>
<feature type="compositionally biased region" description="Polar residues" evidence="1">
    <location>
        <begin position="293"/>
        <end position="303"/>
    </location>
</feature>
<dbReference type="InterPro" id="IPR051678">
    <property type="entry name" value="AGP_Transferase"/>
</dbReference>
<evidence type="ECO:0000313" key="4">
    <source>
        <dbReference type="Proteomes" id="UP000234275"/>
    </source>
</evidence>
<dbReference type="AlphaFoldDB" id="A0A2I2FSN7"/>
<protein>
    <submittedName>
        <fullName evidence="3">Kinase-like protein</fullName>
    </submittedName>
</protein>
<dbReference type="VEuPathDB" id="FungiDB:P170DRAFT_417907"/>
<sequence length="598" mass="67594">MSKSWMGSIDSIVTKAGHGELWGFDLRKCDRKVLEAIIQKYRDCSSTIPSLRDSGAKIQLAESLEWRRYSYPRRVLAKTRSFLLELGLFRITLHQGSYVMWVTIDEDTLNSSALLNSNLASSEGFVNLGITAMELLADILLGHPPSESSADDHRASCVVEFNLRDIPKSRDMKYSLRNRIRTAIAKMVSLIRSYYPSFISKAYIINPSEEYLAYLDVPERLLRETVLLQSPKDLGLHLGSQVPPEYGGFGKSLSESDCLRTFSLDSKMHDSTKEKASLSTIATENEKDGTEPLVSSGSIAQTTDDPEPEEPQLRLIYSETIGPPTIVLDPEDLEASEDLCPNKMGARLVLADSDMLVKFGHGVRLAEAEALHLVSVRTAIPAPKLLSAYILDGTGYIVMSYEAGESLESYWDHSSSTEQEDIIQQLHSYVKQLREIKGDFIGGIDESPCRDGIFEAGYGDYRQYSYGPYSSEQSFNEGMVQALRDRLHPKTLERNDDPESVFFTGEYTLYQTVRALKDHEIVFTHADLHPGNIIVRSDGTPVILDWGLAGFWPAYWEFYRAMHNPTWRRSWDRMVEKFIPPYYIEYGVMGRVFSVVWN</sequence>
<dbReference type="Pfam" id="PF01636">
    <property type="entry name" value="APH"/>
    <property type="match status" value="1"/>
</dbReference>
<gene>
    <name evidence="3" type="ORF">P170DRAFT_417907</name>
</gene>
<name>A0A2I2FSN7_9EURO</name>
<dbReference type="GeneID" id="36554884"/>
<comment type="caution">
    <text evidence="3">The sequence shown here is derived from an EMBL/GenBank/DDBJ whole genome shotgun (WGS) entry which is preliminary data.</text>
</comment>
<dbReference type="OrthoDB" id="8300194at2759"/>
<dbReference type="InterPro" id="IPR011009">
    <property type="entry name" value="Kinase-like_dom_sf"/>
</dbReference>
<dbReference type="STRING" id="1392250.A0A2I2FSN7"/>
<proteinExistence type="predicted"/>
<feature type="domain" description="Aminoglycoside phosphotransferase" evidence="2">
    <location>
        <begin position="365"/>
        <end position="569"/>
    </location>
</feature>
<keyword evidence="3" id="KW-0418">Kinase</keyword>
<organism evidence="3 4">
    <name type="scientific">Aspergillus steynii IBT 23096</name>
    <dbReference type="NCBI Taxonomy" id="1392250"/>
    <lineage>
        <taxon>Eukaryota</taxon>
        <taxon>Fungi</taxon>
        <taxon>Dikarya</taxon>
        <taxon>Ascomycota</taxon>
        <taxon>Pezizomycotina</taxon>
        <taxon>Eurotiomycetes</taxon>
        <taxon>Eurotiomycetidae</taxon>
        <taxon>Eurotiales</taxon>
        <taxon>Aspergillaceae</taxon>
        <taxon>Aspergillus</taxon>
        <taxon>Aspergillus subgen. Circumdati</taxon>
    </lineage>
</organism>